<dbReference type="InterPro" id="IPR027417">
    <property type="entry name" value="P-loop_NTPase"/>
</dbReference>
<dbReference type="GO" id="GO:0005524">
    <property type="term" value="F:ATP binding"/>
    <property type="evidence" value="ECO:0007669"/>
    <property type="project" value="UniProtKB-KW"/>
</dbReference>
<evidence type="ECO:0000256" key="4">
    <source>
        <dbReference type="ARBA" id="ARBA00022741"/>
    </source>
</evidence>
<keyword evidence="2" id="KW-0813">Transport</keyword>
<dbReference type="GO" id="GO:0016887">
    <property type="term" value="F:ATP hydrolysis activity"/>
    <property type="evidence" value="ECO:0007669"/>
    <property type="project" value="InterPro"/>
</dbReference>
<sequence>MKLEWKNIDIEVMNHNRRYRQKRIKLVSNACGHAKEGLLAIMGPSGSGKTTLIKALAGRLPSDSSSTGIVTLNGVERDVETWVDIVGYVDQDDAIYNTLTARETVTYAAKFRLKNRSINITEKVEGLFKKLAITHVLDCQMSNLSGGERKRVMIAVELITDPKIIFLDEPTSGLDNNTTVKIIKLLKELSKEGRTILFTIHQPDDITVDEFDEILLLSQGRSVYMGSMKNCEQHLISNGFVKEDRETFSNFAMKVLNVEPGIYHETDESGRMDSLVNEVKERYNFNASEKFNKTGNDYYVELAPNCYHIMLLLKRRCKLELFSKKNIVTVLIGVISICLILYLVRVVNNMQSEVAKEIETGFRDGTRKLPKDLRGKSIKCIQDGMKTFAVMILSIFVGFQVAIIPLLTGMAFNGEHDKIKREVSVHTYSVSSYYFAVFIFEFLRHLVLFIFFAVGIRIITGDIFDFMAILTSFMMFLATITAYLFCGSILRGMKKIILVFGSFLIINALPFAFIVVMAKMSKKITKKFLLAYLLDLTPNYVLGACSFIARLEKLLKDYPELELLEDMIADDQESFTVSSLKEYKSLLMGIELPVACNYLFGGGMIVLYAVLCIMMLSIHLKPDFRMRLNKK</sequence>
<evidence type="ECO:0000313" key="11">
    <source>
        <dbReference type="Proteomes" id="UP000011081"/>
    </source>
</evidence>
<evidence type="ECO:0000256" key="5">
    <source>
        <dbReference type="ARBA" id="ARBA00022840"/>
    </source>
</evidence>
<dbReference type="OMA" id="NSWIARS"/>
<feature type="transmembrane region" description="Helical" evidence="8">
    <location>
        <begin position="466"/>
        <end position="490"/>
    </location>
</feature>
<evidence type="ECO:0000256" key="8">
    <source>
        <dbReference type="SAM" id="Phobius"/>
    </source>
</evidence>
<dbReference type="InParanoid" id="L2GU81"/>
<dbReference type="SUPFAM" id="SSF52540">
    <property type="entry name" value="P-loop containing nucleoside triphosphate hydrolases"/>
    <property type="match status" value="1"/>
</dbReference>
<dbReference type="GO" id="GO:0016020">
    <property type="term" value="C:membrane"/>
    <property type="evidence" value="ECO:0007669"/>
    <property type="project" value="UniProtKB-SubCell"/>
</dbReference>
<dbReference type="AlphaFoldDB" id="L2GU81"/>
<dbReference type="PANTHER" id="PTHR48041:SF91">
    <property type="entry name" value="ABC TRANSPORTER G FAMILY MEMBER 28"/>
    <property type="match status" value="1"/>
</dbReference>
<evidence type="ECO:0000313" key="10">
    <source>
        <dbReference type="EMBL" id="ELA46887.1"/>
    </source>
</evidence>
<evidence type="ECO:0000256" key="6">
    <source>
        <dbReference type="ARBA" id="ARBA00022989"/>
    </source>
</evidence>
<evidence type="ECO:0000256" key="2">
    <source>
        <dbReference type="ARBA" id="ARBA00022448"/>
    </source>
</evidence>
<keyword evidence="3 8" id="KW-0812">Transmembrane</keyword>
<dbReference type="GeneID" id="19879535"/>
<dbReference type="PROSITE" id="PS50893">
    <property type="entry name" value="ABC_TRANSPORTER_2"/>
    <property type="match status" value="1"/>
</dbReference>
<dbReference type="InterPro" id="IPR017871">
    <property type="entry name" value="ABC_transporter-like_CS"/>
</dbReference>
<dbReference type="InterPro" id="IPR003593">
    <property type="entry name" value="AAA+_ATPase"/>
</dbReference>
<feature type="transmembrane region" description="Helical" evidence="8">
    <location>
        <begin position="388"/>
        <end position="412"/>
    </location>
</feature>
<evidence type="ECO:0000256" key="3">
    <source>
        <dbReference type="ARBA" id="ARBA00022692"/>
    </source>
</evidence>
<keyword evidence="11" id="KW-1185">Reference proteome</keyword>
<feature type="domain" description="ABC transporter" evidence="9">
    <location>
        <begin position="10"/>
        <end position="244"/>
    </location>
</feature>
<evidence type="ECO:0000256" key="1">
    <source>
        <dbReference type="ARBA" id="ARBA00004141"/>
    </source>
</evidence>
<dbReference type="VEuPathDB" id="MicrosporidiaDB:VCUG_01661"/>
<keyword evidence="6 8" id="KW-1133">Transmembrane helix</keyword>
<keyword evidence="5" id="KW-0067">ATP-binding</keyword>
<dbReference type="Pfam" id="PF00005">
    <property type="entry name" value="ABC_tran"/>
    <property type="match status" value="1"/>
</dbReference>
<feature type="transmembrane region" description="Helical" evidence="8">
    <location>
        <begin position="529"/>
        <end position="549"/>
    </location>
</feature>
<dbReference type="Proteomes" id="UP000011081">
    <property type="component" value="Unassembled WGS sequence"/>
</dbReference>
<reference evidence="11" key="1">
    <citation type="submission" date="2011-03" db="EMBL/GenBank/DDBJ databases">
        <title>The genome sequence of Vavraia culicis strain floridensis.</title>
        <authorList>
            <consortium name="The Broad Institute Genome Sequencing Platform"/>
            <person name="Cuomo C."/>
            <person name="Becnel J."/>
            <person name="Sanscrainte N."/>
            <person name="Young S.K."/>
            <person name="Zeng Q."/>
            <person name="Gargeya S."/>
            <person name="Fitzgerald M."/>
            <person name="Haas B."/>
            <person name="Abouelleil A."/>
            <person name="Alvarado L."/>
            <person name="Arachchi H.M."/>
            <person name="Berlin A."/>
            <person name="Chapman S.B."/>
            <person name="Gearin G."/>
            <person name="Goldberg J."/>
            <person name="Griggs A."/>
            <person name="Gujja S."/>
            <person name="Hansen M."/>
            <person name="Heiman D."/>
            <person name="Howarth C."/>
            <person name="Larimer J."/>
            <person name="Lui A."/>
            <person name="MacDonald P.J.P."/>
            <person name="McCowen C."/>
            <person name="Montmayeur A."/>
            <person name="Murphy C."/>
            <person name="Neiman D."/>
            <person name="Pearson M."/>
            <person name="Priest M."/>
            <person name="Roberts A."/>
            <person name="Saif S."/>
            <person name="Shea T."/>
            <person name="Sisk P."/>
            <person name="Stolte C."/>
            <person name="Sykes S."/>
            <person name="Wortman J."/>
            <person name="Nusbaum C."/>
            <person name="Birren B."/>
        </authorList>
    </citation>
    <scope>NUCLEOTIDE SEQUENCE [LARGE SCALE GENOMIC DNA]</scope>
    <source>
        <strain evidence="11">floridensis</strain>
    </source>
</reference>
<organism evidence="10 11">
    <name type="scientific">Vavraia culicis (isolate floridensis)</name>
    <name type="common">Microsporidian parasite</name>
    <dbReference type="NCBI Taxonomy" id="948595"/>
    <lineage>
        <taxon>Eukaryota</taxon>
        <taxon>Fungi</taxon>
        <taxon>Fungi incertae sedis</taxon>
        <taxon>Microsporidia</taxon>
        <taxon>Pleistophoridae</taxon>
        <taxon>Vavraia</taxon>
    </lineage>
</organism>
<dbReference type="PANTHER" id="PTHR48041">
    <property type="entry name" value="ABC TRANSPORTER G FAMILY MEMBER 28"/>
    <property type="match status" value="1"/>
</dbReference>
<keyword evidence="4" id="KW-0547">Nucleotide-binding</keyword>
<dbReference type="GO" id="GO:0042626">
    <property type="term" value="F:ATPase-coupled transmembrane transporter activity"/>
    <property type="evidence" value="ECO:0007669"/>
    <property type="project" value="TreeGrafter"/>
</dbReference>
<dbReference type="Gene3D" id="3.40.50.300">
    <property type="entry name" value="P-loop containing nucleotide triphosphate hydrolases"/>
    <property type="match status" value="1"/>
</dbReference>
<dbReference type="InterPro" id="IPR050352">
    <property type="entry name" value="ABCG_transporters"/>
</dbReference>
<evidence type="ECO:0000256" key="7">
    <source>
        <dbReference type="ARBA" id="ARBA00023136"/>
    </source>
</evidence>
<feature type="transmembrane region" description="Helical" evidence="8">
    <location>
        <begin position="327"/>
        <end position="347"/>
    </location>
</feature>
<proteinExistence type="predicted"/>
<evidence type="ECO:0000259" key="9">
    <source>
        <dbReference type="PROSITE" id="PS50893"/>
    </source>
</evidence>
<dbReference type="HOGENOM" id="CLU_020421_1_0_1"/>
<dbReference type="EMBL" id="GL877430">
    <property type="protein sequence ID" value="ELA46887.1"/>
    <property type="molecule type" value="Genomic_DNA"/>
</dbReference>
<keyword evidence="7 8" id="KW-0472">Membrane</keyword>
<accession>L2GU81</accession>
<dbReference type="OrthoDB" id="2141921at2759"/>
<dbReference type="STRING" id="948595.L2GU81"/>
<dbReference type="RefSeq" id="XP_008074677.1">
    <property type="nucleotide sequence ID" value="XM_008076486.1"/>
</dbReference>
<comment type="subcellular location">
    <subcellularLocation>
        <location evidence="1">Membrane</location>
        <topology evidence="1">Multi-pass membrane protein</topology>
    </subcellularLocation>
</comment>
<feature type="transmembrane region" description="Helical" evidence="8">
    <location>
        <begin position="598"/>
        <end position="620"/>
    </location>
</feature>
<dbReference type="PROSITE" id="PS00211">
    <property type="entry name" value="ABC_TRANSPORTER_1"/>
    <property type="match status" value="1"/>
</dbReference>
<feature type="transmembrane region" description="Helical" evidence="8">
    <location>
        <begin position="432"/>
        <end position="454"/>
    </location>
</feature>
<protein>
    <recommendedName>
        <fullName evidence="9">ABC transporter domain-containing protein</fullName>
    </recommendedName>
</protein>
<feature type="transmembrane region" description="Helical" evidence="8">
    <location>
        <begin position="496"/>
        <end position="517"/>
    </location>
</feature>
<name>L2GU81_VAVCU</name>
<dbReference type="SMART" id="SM00382">
    <property type="entry name" value="AAA"/>
    <property type="match status" value="1"/>
</dbReference>
<dbReference type="InterPro" id="IPR003439">
    <property type="entry name" value="ABC_transporter-like_ATP-bd"/>
</dbReference>
<gene>
    <name evidence="10" type="ORF">VCUG_01661</name>
</gene>